<feature type="compositionally biased region" description="Low complexity" evidence="1">
    <location>
        <begin position="120"/>
        <end position="130"/>
    </location>
</feature>
<sequence length="771" mass="86821">MNISDTDINNAHMELERTLEILEDIYIEESNNAKMIIGTDDDEEKIKNLNETIHKTSFIPVENTSEITIDTLHETHITNHSQSDSIDEISKTEISTELIIVNIDLETNENPITSITDLTSETSSSNDSPSVPGENTSNVDMDNMHGIGTFIDYSSELLGNHNKIESETEVMTLEDHTRLDDNEEKIKPKIDIKTVYPPTNDISFEGISNQIENYKNTEHETGNDDTAYTSLVMNEVQSELLDKYQDSEIETSKILGCNTDNKSNEEPTQNKIDSLSEMLLSNESRIPIEENKREIDTDATPDTIVINKIQSESLTLNKEVELQFLSEDQLTIDDYLIPVQNTSTMIINIDTVYETQVTVCSQSESVDELEKTDISFESNIYNTDLVTNEENENIDDNTNMTTECSVSNDAFLKSVINTSDIDINIKHEHLVLNDSPAEEIKDLEIQRICGIENLNILIPETNISNGNSILKETTEQKVPIDVDTKTDIPTEDISLNKNPLLPVQKTMEIDILQQTMHTETEIPIDIPLPNDALAVTVENSSEFNRVTTEELLLSTNSSLTCILNNTGSKSKNKLNDIVTTEEIENSEVKNKNAQPNLFCDTVDTNDVDILNNIPKHRKASDEFQLSSDHNLRVKSCDIPESELSVQDVETYATDSFEETFVQSEQTSRNKISMNTVDNENKTTIDDKLYTVNESDLNAILCASSLQEALTLLDSKIKLKFKNNTKKVSSKVKTATYDSSMQLPSSSNSENNFNFTEARDFFKQIEQKSKNN</sequence>
<dbReference type="AlphaFoldDB" id="A0A5E4NH24"/>
<protein>
    <submittedName>
        <fullName evidence="2">Uncharacterized protein</fullName>
    </submittedName>
</protein>
<organism evidence="2 3">
    <name type="scientific">Cinara cedri</name>
    <dbReference type="NCBI Taxonomy" id="506608"/>
    <lineage>
        <taxon>Eukaryota</taxon>
        <taxon>Metazoa</taxon>
        <taxon>Ecdysozoa</taxon>
        <taxon>Arthropoda</taxon>
        <taxon>Hexapoda</taxon>
        <taxon>Insecta</taxon>
        <taxon>Pterygota</taxon>
        <taxon>Neoptera</taxon>
        <taxon>Paraneoptera</taxon>
        <taxon>Hemiptera</taxon>
        <taxon>Sternorrhyncha</taxon>
        <taxon>Aphidomorpha</taxon>
        <taxon>Aphidoidea</taxon>
        <taxon>Aphididae</taxon>
        <taxon>Lachninae</taxon>
        <taxon>Cinara</taxon>
    </lineage>
</organism>
<dbReference type="EMBL" id="CABPRJ010002375">
    <property type="protein sequence ID" value="VVC44069.1"/>
    <property type="molecule type" value="Genomic_DNA"/>
</dbReference>
<evidence type="ECO:0000256" key="1">
    <source>
        <dbReference type="SAM" id="MobiDB-lite"/>
    </source>
</evidence>
<keyword evidence="3" id="KW-1185">Reference proteome</keyword>
<name>A0A5E4NH24_9HEMI</name>
<reference evidence="2 3" key="1">
    <citation type="submission" date="2019-08" db="EMBL/GenBank/DDBJ databases">
        <authorList>
            <person name="Alioto T."/>
            <person name="Alioto T."/>
            <person name="Gomez Garrido J."/>
        </authorList>
    </citation>
    <scope>NUCLEOTIDE SEQUENCE [LARGE SCALE GENOMIC DNA]</scope>
</reference>
<evidence type="ECO:0000313" key="3">
    <source>
        <dbReference type="Proteomes" id="UP000325440"/>
    </source>
</evidence>
<dbReference type="Proteomes" id="UP000325440">
    <property type="component" value="Unassembled WGS sequence"/>
</dbReference>
<dbReference type="OrthoDB" id="10691791at2759"/>
<gene>
    <name evidence="2" type="ORF">CINCED_3A005606</name>
</gene>
<proteinExistence type="predicted"/>
<accession>A0A5E4NH24</accession>
<feature type="region of interest" description="Disordered" evidence="1">
    <location>
        <begin position="115"/>
        <end position="139"/>
    </location>
</feature>
<evidence type="ECO:0000313" key="2">
    <source>
        <dbReference type="EMBL" id="VVC44069.1"/>
    </source>
</evidence>